<organism evidence="3 4">
    <name type="scientific">Actinomadura miaoliensis</name>
    <dbReference type="NCBI Taxonomy" id="430685"/>
    <lineage>
        <taxon>Bacteria</taxon>
        <taxon>Bacillati</taxon>
        <taxon>Actinomycetota</taxon>
        <taxon>Actinomycetes</taxon>
        <taxon>Streptosporangiales</taxon>
        <taxon>Thermomonosporaceae</taxon>
        <taxon>Actinomadura</taxon>
    </lineage>
</organism>
<dbReference type="InterPro" id="IPR007214">
    <property type="entry name" value="YbaK/aa-tRNA-synth-assoc-dom"/>
</dbReference>
<dbReference type="RefSeq" id="WP_344946174.1">
    <property type="nucleotide sequence ID" value="NZ_BAAAZG010000016.1"/>
</dbReference>
<feature type="domain" description="YbaK/aminoacyl-tRNA synthetase-associated" evidence="2">
    <location>
        <begin position="53"/>
        <end position="169"/>
    </location>
</feature>
<reference evidence="4" key="1">
    <citation type="journal article" date="2019" name="Int. J. Syst. Evol. Microbiol.">
        <title>The Global Catalogue of Microorganisms (GCM) 10K type strain sequencing project: providing services to taxonomists for standard genome sequencing and annotation.</title>
        <authorList>
            <consortium name="The Broad Institute Genomics Platform"/>
            <consortium name="The Broad Institute Genome Sequencing Center for Infectious Disease"/>
            <person name="Wu L."/>
            <person name="Ma J."/>
        </authorList>
    </citation>
    <scope>NUCLEOTIDE SEQUENCE [LARGE SCALE GENOMIC DNA]</scope>
    <source>
        <strain evidence="4">JCM 16702</strain>
    </source>
</reference>
<dbReference type="SUPFAM" id="SSF55826">
    <property type="entry name" value="YbaK/ProRS associated domain"/>
    <property type="match status" value="1"/>
</dbReference>
<evidence type="ECO:0000313" key="3">
    <source>
        <dbReference type="EMBL" id="GAA4070517.1"/>
    </source>
</evidence>
<feature type="region of interest" description="Disordered" evidence="1">
    <location>
        <begin position="172"/>
        <end position="201"/>
    </location>
</feature>
<evidence type="ECO:0000313" key="4">
    <source>
        <dbReference type="Proteomes" id="UP001500683"/>
    </source>
</evidence>
<dbReference type="InterPro" id="IPR036754">
    <property type="entry name" value="YbaK/aa-tRNA-synt-asso_dom_sf"/>
</dbReference>
<dbReference type="EMBL" id="BAAAZG010000016">
    <property type="protein sequence ID" value="GAA4070517.1"/>
    <property type="molecule type" value="Genomic_DNA"/>
</dbReference>
<sequence length="201" mass="20792">MSDLRTDDRGATASDGGGDGGGSAYDRLIGLLEGGGARYRLIDHAPEGRTDLVNAMRGNDPAQAAKCIVVMVKLDKKTRRYVLAVVPGDRRVDLGAVKRLLGGGYAGFAATEVAERLAGSVSGTILPFSFHPDLELVVDPALLEHAEIFFNAARLDRSMALDTADYRRLARPRPAAIAEPPADASTGTSADGSAGGASAGG</sequence>
<feature type="compositionally biased region" description="Low complexity" evidence="1">
    <location>
        <begin position="172"/>
        <end position="192"/>
    </location>
</feature>
<keyword evidence="4" id="KW-1185">Reference proteome</keyword>
<dbReference type="Proteomes" id="UP001500683">
    <property type="component" value="Unassembled WGS sequence"/>
</dbReference>
<dbReference type="Pfam" id="PF04073">
    <property type="entry name" value="tRNA_edit"/>
    <property type="match status" value="1"/>
</dbReference>
<evidence type="ECO:0000256" key="1">
    <source>
        <dbReference type="SAM" id="MobiDB-lite"/>
    </source>
</evidence>
<accession>A0ABP7VP30</accession>
<name>A0ABP7VP30_9ACTN</name>
<proteinExistence type="predicted"/>
<dbReference type="Gene3D" id="3.90.960.10">
    <property type="entry name" value="YbaK/aminoacyl-tRNA synthetase-associated domain"/>
    <property type="match status" value="1"/>
</dbReference>
<comment type="caution">
    <text evidence="3">The sequence shown here is derived from an EMBL/GenBank/DDBJ whole genome shotgun (WGS) entry which is preliminary data.</text>
</comment>
<gene>
    <name evidence="3" type="ORF">GCM10022214_27670</name>
</gene>
<evidence type="ECO:0000259" key="2">
    <source>
        <dbReference type="Pfam" id="PF04073"/>
    </source>
</evidence>
<protein>
    <recommendedName>
        <fullName evidence="2">YbaK/aminoacyl-tRNA synthetase-associated domain-containing protein</fullName>
    </recommendedName>
</protein>